<keyword evidence="2" id="KW-1185">Reference proteome</keyword>
<gene>
    <name evidence="1" type="ORF">HHS34_014275</name>
</gene>
<evidence type="ECO:0000313" key="1">
    <source>
        <dbReference type="EMBL" id="XRI73591.1"/>
    </source>
</evidence>
<proteinExistence type="predicted"/>
<keyword evidence="1" id="KW-0012">Acyltransferase</keyword>
<name>A0ACD5HI47_9PROT</name>
<dbReference type="EMBL" id="CP127526">
    <property type="protein sequence ID" value="XRI73591.1"/>
    <property type="molecule type" value="Genomic_DNA"/>
</dbReference>
<keyword evidence="1" id="KW-0808">Transferase</keyword>
<organism evidence="1 2">
    <name type="scientific">Acidithiobacillus montserratensis</name>
    <dbReference type="NCBI Taxonomy" id="2729135"/>
    <lineage>
        <taxon>Bacteria</taxon>
        <taxon>Pseudomonadati</taxon>
        <taxon>Pseudomonadota</taxon>
        <taxon>Acidithiobacillia</taxon>
        <taxon>Acidithiobacillales</taxon>
        <taxon>Acidithiobacillaceae</taxon>
        <taxon>Acidithiobacillus</taxon>
    </lineage>
</organism>
<dbReference type="Proteomes" id="UP001195965">
    <property type="component" value="Chromosome"/>
</dbReference>
<reference evidence="1 2" key="1">
    <citation type="journal article" date="2021" name="ISME J.">
        <title>Genomic evolution of the class Acidithiobacillia: deep-branching Proteobacteria living in extreme acidic conditions.</title>
        <authorList>
            <person name="Moya-Beltran A."/>
            <person name="Beard S."/>
            <person name="Rojas-Villalobos C."/>
            <person name="Issotta F."/>
            <person name="Gallardo Y."/>
            <person name="Ulloa R."/>
            <person name="Giaveno A."/>
            <person name="Degli Esposti M."/>
            <person name="Johnson D.B."/>
            <person name="Quatrini R."/>
        </authorList>
    </citation>
    <scope>NUCLEOTIDE SEQUENCE [LARGE SCALE GENOMIC DNA]</scope>
    <source>
        <strain evidence="1 2">GG1-14</strain>
    </source>
</reference>
<sequence>MGNSVKASFGQRMQVWLIMGMLRGAALLPAAWRAFLGAVLGDTARGILSRPRRVVAANLAIAFPEFSAGQRQILLRQHFRALGQAALELGPLWYWPLPRALGLIREVIGVEAVDAALAQGHGVILFTAHLGAWEAAVQYIGQRWPVTVLYMETRNPALNQLMAAGRARSGAHLTAKEEGIRPLLQTLQRQQVVGILPDQNVDPREGDYAPFFGRPACTTPLLGRLAQRRQSPVYGLFAYRLPRGQGFRLEFVPMPENFPAGEAVADATAMNTLLESAIRKAPEQYWWVHRRFKDQPEGWDYPY</sequence>
<evidence type="ECO:0000313" key="2">
    <source>
        <dbReference type="Proteomes" id="UP001195965"/>
    </source>
</evidence>
<protein>
    <submittedName>
        <fullName evidence="1">Lysophospholipid acyltransferase family protein</fullName>
    </submittedName>
</protein>
<accession>A0ACD5HI47</accession>